<name>A0A395MAI1_9HYPO</name>
<feature type="compositionally biased region" description="Low complexity" evidence="1">
    <location>
        <begin position="81"/>
        <end position="96"/>
    </location>
</feature>
<dbReference type="Proteomes" id="UP000265631">
    <property type="component" value="Unassembled WGS sequence"/>
</dbReference>
<organism evidence="2 3">
    <name type="scientific">Fusarium flagelliforme</name>
    <dbReference type="NCBI Taxonomy" id="2675880"/>
    <lineage>
        <taxon>Eukaryota</taxon>
        <taxon>Fungi</taxon>
        <taxon>Dikarya</taxon>
        <taxon>Ascomycota</taxon>
        <taxon>Pezizomycotina</taxon>
        <taxon>Sordariomycetes</taxon>
        <taxon>Hypocreomycetidae</taxon>
        <taxon>Hypocreales</taxon>
        <taxon>Nectriaceae</taxon>
        <taxon>Fusarium</taxon>
        <taxon>Fusarium incarnatum-equiseti species complex</taxon>
    </lineage>
</organism>
<feature type="compositionally biased region" description="Acidic residues" evidence="1">
    <location>
        <begin position="269"/>
        <end position="281"/>
    </location>
</feature>
<feature type="region of interest" description="Disordered" evidence="1">
    <location>
        <begin position="81"/>
        <end position="103"/>
    </location>
</feature>
<dbReference type="EMBL" id="PXXK01000388">
    <property type="protein sequence ID" value="RFN44871.1"/>
    <property type="molecule type" value="Genomic_DNA"/>
</dbReference>
<feature type="region of interest" description="Disordered" evidence="1">
    <location>
        <begin position="203"/>
        <end position="332"/>
    </location>
</feature>
<evidence type="ECO:0000313" key="3">
    <source>
        <dbReference type="Proteomes" id="UP000265631"/>
    </source>
</evidence>
<dbReference type="AlphaFoldDB" id="A0A395MAI1"/>
<evidence type="ECO:0000313" key="2">
    <source>
        <dbReference type="EMBL" id="RFN44871.1"/>
    </source>
</evidence>
<comment type="caution">
    <text evidence="2">The sequence shown here is derived from an EMBL/GenBank/DDBJ whole genome shotgun (WGS) entry which is preliminary data.</text>
</comment>
<accession>A0A395MAI1</accession>
<evidence type="ECO:0000256" key="1">
    <source>
        <dbReference type="SAM" id="MobiDB-lite"/>
    </source>
</evidence>
<dbReference type="OrthoDB" id="5103820at2759"/>
<keyword evidence="3" id="KW-1185">Reference proteome</keyword>
<feature type="compositionally biased region" description="Basic and acidic residues" evidence="1">
    <location>
        <begin position="312"/>
        <end position="332"/>
    </location>
</feature>
<proteinExistence type="predicted"/>
<protein>
    <submittedName>
        <fullName evidence="2">Uncharacterized protein</fullName>
    </submittedName>
</protein>
<feature type="compositionally biased region" description="Basic residues" evidence="1">
    <location>
        <begin position="203"/>
        <end position="212"/>
    </location>
</feature>
<feature type="region of interest" description="Disordered" evidence="1">
    <location>
        <begin position="1"/>
        <end position="24"/>
    </location>
</feature>
<gene>
    <name evidence="2" type="ORF">FIE12Z_10852</name>
</gene>
<reference evidence="2 3" key="1">
    <citation type="journal article" date="2018" name="PLoS Pathog.">
        <title>Evolution of structural diversity of trichothecenes, a family of toxins produced by plant pathogenic and entomopathogenic fungi.</title>
        <authorList>
            <person name="Proctor R.H."/>
            <person name="McCormick S.P."/>
            <person name="Kim H.S."/>
            <person name="Cardoza R.E."/>
            <person name="Stanley A.M."/>
            <person name="Lindo L."/>
            <person name="Kelly A."/>
            <person name="Brown D.W."/>
            <person name="Lee T."/>
            <person name="Vaughan M.M."/>
            <person name="Alexander N.J."/>
            <person name="Busman M."/>
            <person name="Gutierrez S."/>
        </authorList>
    </citation>
    <scope>NUCLEOTIDE SEQUENCE [LARGE SCALE GENOMIC DNA]</scope>
    <source>
        <strain evidence="2 3">NRRL 13405</strain>
    </source>
</reference>
<sequence length="332" mass="36291">MDADQMDIGAENQSYAEPNPPNPAVEATTVGSWPGFHDETFSTPTERVLLRRSEFLARQLHLVLANQERILVALNKRTRRSSMSSTGTGVSDSTEGNEVNDSSISFDDPAITKAYDTFCDPESDEHAALTNVHREFIDAQKKKLYVKRTPHSTVDAMAFKAYIQSTFAGNEEEVAKSIVDGFDLLNTDLITGVYLALNREMKKKKSNSKGKGKSAAASTPAHGKGEGESEASGQAAGDEDLPSSPLPTRLRKRRRAQYLTSANPAPVGDGDDYEPDEDDGDGASTPKARRSLTSMREISNSTNSQVSLTSVEIRRSHQQTRFESEGDFEGHE</sequence>
<feature type="compositionally biased region" description="Polar residues" evidence="1">
    <location>
        <begin position="291"/>
        <end position="310"/>
    </location>
</feature>